<dbReference type="GO" id="GO:0046872">
    <property type="term" value="F:metal ion binding"/>
    <property type="evidence" value="ECO:0007669"/>
    <property type="project" value="UniProtKB-KW"/>
</dbReference>
<feature type="binding site" evidence="8">
    <location>
        <position position="9"/>
    </location>
    <ligand>
        <name>a divalent metal cation</name>
        <dbReference type="ChEBI" id="CHEBI:60240"/>
    </ligand>
</feature>
<comment type="catalytic activity">
    <reaction evidence="1 8 9">
        <text>4-CDP-2-C-methyl-D-erythritol 2-phosphate = 2-C-methyl-D-erythritol 2,4-cyclic diphosphate + CMP</text>
        <dbReference type="Rhea" id="RHEA:23864"/>
        <dbReference type="ChEBI" id="CHEBI:57919"/>
        <dbReference type="ChEBI" id="CHEBI:58483"/>
        <dbReference type="ChEBI" id="CHEBI:60377"/>
        <dbReference type="EC" id="4.6.1.12"/>
    </reaction>
</comment>
<evidence type="ECO:0000256" key="6">
    <source>
        <dbReference type="ARBA" id="ARBA00023229"/>
    </source>
</evidence>
<evidence type="ECO:0000256" key="1">
    <source>
        <dbReference type="ARBA" id="ARBA00000200"/>
    </source>
</evidence>
<evidence type="ECO:0000259" key="10">
    <source>
        <dbReference type="Pfam" id="PF02542"/>
    </source>
</evidence>
<comment type="cofactor">
    <cofactor evidence="8">
        <name>a divalent metal cation</name>
        <dbReference type="ChEBI" id="CHEBI:60240"/>
    </cofactor>
    <text evidence="8">Binds 1 divalent metal cation per subunit.</text>
</comment>
<feature type="domain" description="2-C-methyl-D-erythritol 2,4-cyclodiphosphate synthase" evidence="10">
    <location>
        <begin position="3"/>
        <end position="155"/>
    </location>
</feature>
<dbReference type="InterPro" id="IPR003526">
    <property type="entry name" value="MECDP_synthase"/>
</dbReference>
<feature type="binding site" evidence="8">
    <location>
        <position position="11"/>
    </location>
    <ligand>
        <name>a divalent metal cation</name>
        <dbReference type="ChEBI" id="CHEBI:60240"/>
    </ligand>
</feature>
<comment type="similarity">
    <text evidence="3 8 9">Belongs to the IspF family.</text>
</comment>
<feature type="binding site" evidence="8">
    <location>
        <position position="140"/>
    </location>
    <ligand>
        <name>4-CDP-2-C-methyl-D-erythritol 2-phosphate</name>
        <dbReference type="ChEBI" id="CHEBI:57919"/>
    </ligand>
</feature>
<feature type="binding site" evidence="8">
    <location>
        <position position="43"/>
    </location>
    <ligand>
        <name>a divalent metal cation</name>
        <dbReference type="ChEBI" id="CHEBI:60240"/>
    </ligand>
</feature>
<feature type="binding site" evidence="8">
    <location>
        <begin position="133"/>
        <end position="136"/>
    </location>
    <ligand>
        <name>4-CDP-2-C-methyl-D-erythritol 2-phosphate</name>
        <dbReference type="ChEBI" id="CHEBI:57919"/>
    </ligand>
</feature>
<keyword evidence="11" id="KW-0548">Nucleotidyltransferase</keyword>
<reference evidence="11 12" key="1">
    <citation type="submission" date="2015-12" db="EMBL/GenBank/DDBJ databases">
        <title>Draft Genome Sequence of Olsenella scatoligenes SK9K4T; a Producer of 3-Methylindole- (skatole) and 4-Methylphenol- (p-cresol) Isolated from Pig Feces.</title>
        <authorList>
            <person name="Li X."/>
            <person name="Borg B."/>
            <person name="Canibe N."/>
        </authorList>
    </citation>
    <scope>NUCLEOTIDE SEQUENCE [LARGE SCALE GENOMIC DNA]</scope>
    <source>
        <strain evidence="11 12">SK9K4</strain>
    </source>
</reference>
<name>A0A100YWK0_TRASO</name>
<dbReference type="SUPFAM" id="SSF69765">
    <property type="entry name" value="IpsF-like"/>
    <property type="match status" value="1"/>
</dbReference>
<dbReference type="GO" id="GO:0016779">
    <property type="term" value="F:nucleotidyltransferase activity"/>
    <property type="evidence" value="ECO:0007669"/>
    <property type="project" value="UniProtKB-KW"/>
</dbReference>
<dbReference type="RefSeq" id="WP_059052873.1">
    <property type="nucleotide sequence ID" value="NZ_LOJF01000001.1"/>
</dbReference>
<comment type="caution">
    <text evidence="11">The sequence shown here is derived from an EMBL/GenBank/DDBJ whole genome shotgun (WGS) entry which is preliminary data.</text>
</comment>
<dbReference type="AlphaFoldDB" id="A0A100YWK0"/>
<dbReference type="PANTHER" id="PTHR43181:SF1">
    <property type="entry name" value="2-C-METHYL-D-ERYTHRITOL 2,4-CYCLODIPHOSPHATE SYNTHASE, CHLOROPLASTIC"/>
    <property type="match status" value="1"/>
</dbReference>
<dbReference type="FunFam" id="3.30.1330.50:FF:000001">
    <property type="entry name" value="2-C-methyl-D-erythritol 2,4-cyclodiphosphate synthase"/>
    <property type="match status" value="1"/>
</dbReference>
<feature type="binding site" evidence="8">
    <location>
        <begin position="35"/>
        <end position="36"/>
    </location>
    <ligand>
        <name>4-CDP-2-C-methyl-D-erythritol 2-phosphate</name>
        <dbReference type="ChEBI" id="CHEBI:57919"/>
    </ligand>
</feature>
<feature type="site" description="Transition state stabilizer" evidence="8">
    <location>
        <position position="134"/>
    </location>
</feature>
<dbReference type="OrthoDB" id="9804336at2"/>
<dbReference type="GO" id="GO:0019288">
    <property type="term" value="P:isopentenyl diphosphate biosynthetic process, methylerythritol 4-phosphate pathway"/>
    <property type="evidence" value="ECO:0007669"/>
    <property type="project" value="UniProtKB-UniRule"/>
</dbReference>
<dbReference type="EMBL" id="LOJF01000001">
    <property type="protein sequence ID" value="KUH59017.1"/>
    <property type="molecule type" value="Genomic_DNA"/>
</dbReference>
<dbReference type="InterPro" id="IPR020555">
    <property type="entry name" value="MECDP_synthase_CS"/>
</dbReference>
<evidence type="ECO:0000256" key="9">
    <source>
        <dbReference type="RuleBase" id="RU004395"/>
    </source>
</evidence>
<feature type="site" description="Transition state stabilizer" evidence="8">
    <location>
        <position position="35"/>
    </location>
</feature>
<feature type="binding site" evidence="8">
    <location>
        <begin position="57"/>
        <end position="59"/>
    </location>
    <ligand>
        <name>4-CDP-2-C-methyl-D-erythritol 2-phosphate</name>
        <dbReference type="ChEBI" id="CHEBI:57919"/>
    </ligand>
</feature>
<dbReference type="CDD" id="cd00554">
    <property type="entry name" value="MECDP_synthase"/>
    <property type="match status" value="1"/>
</dbReference>
<evidence type="ECO:0000256" key="3">
    <source>
        <dbReference type="ARBA" id="ARBA00008480"/>
    </source>
</evidence>
<dbReference type="Proteomes" id="UP000054078">
    <property type="component" value="Unassembled WGS sequence"/>
</dbReference>
<evidence type="ECO:0000313" key="11">
    <source>
        <dbReference type="EMBL" id="KUH59017.1"/>
    </source>
</evidence>
<sequence length="161" mass="17046">MTRIGHGFDVHAFTEGRPLVLGGVTVPSERGLAGHSDADVLAHALMDAILGAMRAGDIGQLFPDTDPAYEGADSMVLLSRVMGLAREQGFLLVDADCTVAAQAPKLAPYREQMRQTMAQAMGVDVSQVGVKATTTEHLGFVGREEGIAAWSVVLLDKENGR</sequence>
<keyword evidence="5 8" id="KW-0479">Metal-binding</keyword>
<dbReference type="GO" id="GO:0016114">
    <property type="term" value="P:terpenoid biosynthetic process"/>
    <property type="evidence" value="ECO:0007669"/>
    <property type="project" value="InterPro"/>
</dbReference>
<evidence type="ECO:0000256" key="5">
    <source>
        <dbReference type="ARBA" id="ARBA00022723"/>
    </source>
</evidence>
<feature type="binding site" evidence="8">
    <location>
        <begin position="9"/>
        <end position="11"/>
    </location>
    <ligand>
        <name>4-CDP-2-C-methyl-D-erythritol 2-phosphate</name>
        <dbReference type="ChEBI" id="CHEBI:57919"/>
    </ligand>
</feature>
<dbReference type="PANTHER" id="PTHR43181">
    <property type="entry name" value="2-C-METHYL-D-ERYTHRITOL 2,4-CYCLODIPHOSPHATE SYNTHASE, CHLOROPLASTIC"/>
    <property type="match status" value="1"/>
</dbReference>
<keyword evidence="12" id="KW-1185">Reference proteome</keyword>
<dbReference type="NCBIfam" id="TIGR00151">
    <property type="entry name" value="ispF"/>
    <property type="match status" value="1"/>
</dbReference>
<evidence type="ECO:0000256" key="2">
    <source>
        <dbReference type="ARBA" id="ARBA00004709"/>
    </source>
</evidence>
<evidence type="ECO:0000256" key="4">
    <source>
        <dbReference type="ARBA" id="ARBA00012579"/>
    </source>
</evidence>
<protein>
    <recommendedName>
        <fullName evidence="4 8">2-C-methyl-D-erythritol 2,4-cyclodiphosphate synthase</fullName>
        <shortName evidence="8">MECDP-synthase</shortName>
        <shortName evidence="8">MECPP-synthase</shortName>
        <shortName evidence="8">MECPS</shortName>
        <ecNumber evidence="4 8">4.6.1.12</ecNumber>
    </recommendedName>
</protein>
<gene>
    <name evidence="8" type="primary">ispF</name>
    <name evidence="11" type="ORF">AUL39_01370</name>
</gene>
<dbReference type="GO" id="GO:0008685">
    <property type="term" value="F:2-C-methyl-D-erythritol 2,4-cyclodiphosphate synthase activity"/>
    <property type="evidence" value="ECO:0007669"/>
    <property type="project" value="UniProtKB-UniRule"/>
</dbReference>
<feature type="binding site" evidence="8">
    <location>
        <position position="143"/>
    </location>
    <ligand>
        <name>4-CDP-2-C-methyl-D-erythritol 2-phosphate</name>
        <dbReference type="ChEBI" id="CHEBI:57919"/>
    </ligand>
</feature>
<dbReference type="Gene3D" id="3.30.1330.50">
    <property type="entry name" value="2-C-methyl-D-erythritol 2,4-cyclodiphosphate synthase"/>
    <property type="match status" value="1"/>
</dbReference>
<comment type="subunit">
    <text evidence="8">Homotrimer.</text>
</comment>
<organism evidence="11 12">
    <name type="scientific">Tractidigestivibacter scatoligenes</name>
    <name type="common">Olsenella scatoligenes</name>
    <dbReference type="NCBI Taxonomy" id="1299998"/>
    <lineage>
        <taxon>Bacteria</taxon>
        <taxon>Bacillati</taxon>
        <taxon>Actinomycetota</taxon>
        <taxon>Coriobacteriia</taxon>
        <taxon>Coriobacteriales</taxon>
        <taxon>Atopobiaceae</taxon>
        <taxon>Tractidigestivibacter</taxon>
    </lineage>
</organism>
<feature type="binding site" evidence="8">
    <location>
        <begin position="62"/>
        <end position="66"/>
    </location>
    <ligand>
        <name>4-CDP-2-C-methyl-D-erythritol 2-phosphate</name>
        <dbReference type="ChEBI" id="CHEBI:57919"/>
    </ligand>
</feature>
<dbReference type="STRING" id="1299998.AUL39_01370"/>
<keyword evidence="6 8" id="KW-0414">Isoprene biosynthesis</keyword>
<dbReference type="PROSITE" id="PS01350">
    <property type="entry name" value="ISPF"/>
    <property type="match status" value="1"/>
</dbReference>
<dbReference type="Pfam" id="PF02542">
    <property type="entry name" value="YgbB"/>
    <property type="match status" value="1"/>
</dbReference>
<evidence type="ECO:0000256" key="7">
    <source>
        <dbReference type="ARBA" id="ARBA00023239"/>
    </source>
</evidence>
<evidence type="ECO:0000313" key="12">
    <source>
        <dbReference type="Proteomes" id="UP000054078"/>
    </source>
</evidence>
<evidence type="ECO:0000256" key="8">
    <source>
        <dbReference type="HAMAP-Rule" id="MF_00107"/>
    </source>
</evidence>
<comment type="pathway">
    <text evidence="2 8">Isoprenoid biosynthesis; isopentenyl diphosphate biosynthesis via DXP pathway; isopentenyl diphosphate from 1-deoxy-D-xylulose 5-phosphate: step 4/6.</text>
</comment>
<dbReference type="EC" id="4.6.1.12" evidence="4 8"/>
<dbReference type="InterPro" id="IPR036571">
    <property type="entry name" value="MECDP_synthase_sf"/>
</dbReference>
<keyword evidence="7 8" id="KW-0456">Lyase</keyword>
<keyword evidence="11" id="KW-0808">Transferase</keyword>
<comment type="caution">
    <text evidence="8">Lacks conserved residue(s) required for the propagation of feature annotation.</text>
</comment>
<comment type="function">
    <text evidence="8">Involved in the biosynthesis of isopentenyl diphosphate (IPP) and dimethylallyl diphosphate (DMAPP), two major building blocks of isoprenoid compounds. Catalyzes the conversion of 4-diphosphocytidyl-2-C-methyl-D-erythritol 2-phosphate (CDP-ME2P) to 2-C-methyl-D-erythritol 2,4-cyclodiphosphate (ME-CPP) with a corresponding release of cytidine 5-monophosphate (CMP).</text>
</comment>
<dbReference type="HAMAP" id="MF_00107">
    <property type="entry name" value="IspF"/>
    <property type="match status" value="1"/>
</dbReference>
<proteinExistence type="inferred from homology"/>
<accession>A0A100YWK0</accession>
<dbReference type="UniPathway" id="UPA00056">
    <property type="reaction ID" value="UER00095"/>
</dbReference>